<evidence type="ECO:0000313" key="2">
    <source>
        <dbReference type="EMBL" id="KAJ3048322.1"/>
    </source>
</evidence>
<feature type="compositionally biased region" description="Low complexity" evidence="1">
    <location>
        <begin position="64"/>
        <end position="78"/>
    </location>
</feature>
<evidence type="ECO:0000313" key="3">
    <source>
        <dbReference type="Proteomes" id="UP001212841"/>
    </source>
</evidence>
<evidence type="ECO:0000256" key="1">
    <source>
        <dbReference type="SAM" id="MobiDB-lite"/>
    </source>
</evidence>
<name>A0AAD5S8P9_9FUNG</name>
<comment type="caution">
    <text evidence="2">The sequence shown here is derived from an EMBL/GenBank/DDBJ whole genome shotgun (WGS) entry which is preliminary data.</text>
</comment>
<protein>
    <submittedName>
        <fullName evidence="2">Uncharacterized protein</fullName>
    </submittedName>
</protein>
<gene>
    <name evidence="2" type="ORF">HK097_010682</name>
</gene>
<dbReference type="Proteomes" id="UP001212841">
    <property type="component" value="Unassembled WGS sequence"/>
</dbReference>
<keyword evidence="3" id="KW-1185">Reference proteome</keyword>
<dbReference type="AlphaFoldDB" id="A0AAD5S8P9"/>
<dbReference type="EMBL" id="JADGJD010000812">
    <property type="protein sequence ID" value="KAJ3048322.1"/>
    <property type="molecule type" value="Genomic_DNA"/>
</dbReference>
<sequence>MSTEPRDSYIQDFRHFSENQSAEAHLDAALGAPQSSPPEALHHSTHSAYASGGHHSTHQHHTAHSSSSSSAHTVQSGHAAEAAGTDAKGQTQRREAERSAEADQGVGSLGSAL</sequence>
<proteinExistence type="predicted"/>
<feature type="region of interest" description="Disordered" evidence="1">
    <location>
        <begin position="16"/>
        <end position="113"/>
    </location>
</feature>
<accession>A0AAD5S8P9</accession>
<reference evidence="2" key="1">
    <citation type="submission" date="2020-05" db="EMBL/GenBank/DDBJ databases">
        <title>Phylogenomic resolution of chytrid fungi.</title>
        <authorList>
            <person name="Stajich J.E."/>
            <person name="Amses K."/>
            <person name="Simmons R."/>
            <person name="Seto K."/>
            <person name="Myers J."/>
            <person name="Bonds A."/>
            <person name="Quandt C.A."/>
            <person name="Barry K."/>
            <person name="Liu P."/>
            <person name="Grigoriev I."/>
            <person name="Longcore J.E."/>
            <person name="James T.Y."/>
        </authorList>
    </citation>
    <scope>NUCLEOTIDE SEQUENCE</scope>
    <source>
        <strain evidence="2">JEL0318</strain>
    </source>
</reference>
<organism evidence="2 3">
    <name type="scientific">Rhizophlyctis rosea</name>
    <dbReference type="NCBI Taxonomy" id="64517"/>
    <lineage>
        <taxon>Eukaryota</taxon>
        <taxon>Fungi</taxon>
        <taxon>Fungi incertae sedis</taxon>
        <taxon>Chytridiomycota</taxon>
        <taxon>Chytridiomycota incertae sedis</taxon>
        <taxon>Chytridiomycetes</taxon>
        <taxon>Rhizophlyctidales</taxon>
        <taxon>Rhizophlyctidaceae</taxon>
        <taxon>Rhizophlyctis</taxon>
    </lineage>
</organism>
<feature type="compositionally biased region" description="Basic and acidic residues" evidence="1">
    <location>
        <begin position="92"/>
        <end position="101"/>
    </location>
</feature>